<gene>
    <name evidence="13" type="ORF">H9Q80_07595</name>
</gene>
<feature type="active site" description="Proton acceptor" evidence="7">
    <location>
        <position position="270"/>
    </location>
</feature>
<keyword evidence="14" id="KW-1185">Reference proteome</keyword>
<comment type="cofactor">
    <cofactor evidence="11">
        <name>NAD(+)</name>
        <dbReference type="ChEBI" id="CHEBI:57540"/>
    </cofactor>
    <text evidence="11">Binds 1 NAD(+) per subunit.</text>
</comment>
<evidence type="ECO:0000256" key="5">
    <source>
        <dbReference type="ARBA" id="ARBA00023211"/>
    </source>
</evidence>
<feature type="binding site" evidence="8">
    <location>
        <position position="290"/>
    </location>
    <ligand>
        <name>substrate</name>
    </ligand>
</feature>
<organism evidence="13 14">
    <name type="scientific">[Eubacterium] hominis</name>
    <dbReference type="NCBI Taxonomy" id="2764325"/>
    <lineage>
        <taxon>Bacteria</taxon>
        <taxon>Bacillati</taxon>
        <taxon>Bacillota</taxon>
        <taxon>Erysipelotrichia</taxon>
        <taxon>Erysipelotrichales</taxon>
        <taxon>Erysipelotrichaceae</taxon>
        <taxon>Amedibacillus</taxon>
    </lineage>
</organism>
<keyword evidence="4 11" id="KW-0520">NAD</keyword>
<feature type="binding site" evidence="8">
    <location>
        <position position="150"/>
    </location>
    <ligand>
        <name>substrate</name>
    </ligand>
</feature>
<dbReference type="Proteomes" id="UP000515856">
    <property type="component" value="Chromosome"/>
</dbReference>
<dbReference type="AlphaFoldDB" id="A0A7G9GSK9"/>
<proteinExistence type="inferred from homology"/>
<keyword evidence="9" id="KW-0408">Iron</keyword>
<feature type="binding site" evidence="9">
    <location>
        <position position="203"/>
    </location>
    <ligand>
        <name>Mn(2+)</name>
        <dbReference type="ChEBI" id="CHEBI:29035"/>
    </ligand>
</feature>
<dbReference type="InterPro" id="IPR019802">
    <property type="entry name" value="GlycHydrolase_4_CS"/>
</dbReference>
<evidence type="ECO:0000256" key="10">
    <source>
        <dbReference type="PIRSR" id="PIRSR601088-4"/>
    </source>
</evidence>
<evidence type="ECO:0000313" key="14">
    <source>
        <dbReference type="Proteomes" id="UP000515856"/>
    </source>
</evidence>
<keyword evidence="2 9" id="KW-0479">Metal-binding</keyword>
<keyword evidence="6 11" id="KW-0326">Glycosidase</keyword>
<feature type="active site" description="Proton donor" evidence="7">
    <location>
        <position position="173"/>
    </location>
</feature>
<feature type="domain" description="Glycosyl hydrolase family 4 C-terminal" evidence="12">
    <location>
        <begin position="198"/>
        <end position="422"/>
    </location>
</feature>
<comment type="similarity">
    <text evidence="1 11">Belongs to the glycosyl hydrolase 4 family.</text>
</comment>
<accession>A0A7G9GSK9</accession>
<name>A0A7G9GSK9_9FIRM</name>
<dbReference type="GO" id="GO:0005975">
    <property type="term" value="P:carbohydrate metabolic process"/>
    <property type="evidence" value="ECO:0007669"/>
    <property type="project" value="InterPro"/>
</dbReference>
<evidence type="ECO:0000256" key="1">
    <source>
        <dbReference type="ARBA" id="ARBA00010141"/>
    </source>
</evidence>
<evidence type="ECO:0000256" key="8">
    <source>
        <dbReference type="PIRSR" id="PIRSR601088-2"/>
    </source>
</evidence>
<dbReference type="InterPro" id="IPR001088">
    <property type="entry name" value="Glyco_hydro_4"/>
</dbReference>
<dbReference type="GO" id="GO:0004553">
    <property type="term" value="F:hydrolase activity, hydrolyzing O-glycosyl compounds"/>
    <property type="evidence" value="ECO:0007669"/>
    <property type="project" value="InterPro"/>
</dbReference>
<dbReference type="SUPFAM" id="SSF56327">
    <property type="entry name" value="LDH C-terminal domain-like"/>
    <property type="match status" value="1"/>
</dbReference>
<evidence type="ECO:0000256" key="3">
    <source>
        <dbReference type="ARBA" id="ARBA00022801"/>
    </source>
</evidence>
<evidence type="ECO:0000256" key="6">
    <source>
        <dbReference type="ARBA" id="ARBA00023295"/>
    </source>
</evidence>
<dbReference type="Pfam" id="PF11975">
    <property type="entry name" value="Glyco_hydro_4C"/>
    <property type="match status" value="1"/>
</dbReference>
<dbReference type="EMBL" id="CP060636">
    <property type="protein sequence ID" value="QNM13791.1"/>
    <property type="molecule type" value="Genomic_DNA"/>
</dbReference>
<dbReference type="GO" id="GO:0016616">
    <property type="term" value="F:oxidoreductase activity, acting on the CH-OH group of donors, NAD or NADP as acceptor"/>
    <property type="evidence" value="ECO:0007669"/>
    <property type="project" value="InterPro"/>
</dbReference>
<dbReference type="Gene3D" id="3.40.50.720">
    <property type="entry name" value="NAD(P)-binding Rossmann-like Domain"/>
    <property type="match status" value="1"/>
</dbReference>
<dbReference type="InterPro" id="IPR022616">
    <property type="entry name" value="Glyco_hydro_4_C"/>
</dbReference>
<keyword evidence="9" id="KW-0533">Nickel</keyword>
<evidence type="ECO:0000313" key="13">
    <source>
        <dbReference type="EMBL" id="QNM13791.1"/>
    </source>
</evidence>
<feature type="site" description="Increases basicity of active site Tyr" evidence="10">
    <location>
        <position position="112"/>
    </location>
</feature>
<evidence type="ECO:0000259" key="12">
    <source>
        <dbReference type="Pfam" id="PF11975"/>
    </source>
</evidence>
<evidence type="ECO:0000256" key="4">
    <source>
        <dbReference type="ARBA" id="ARBA00023027"/>
    </source>
</evidence>
<dbReference type="SUPFAM" id="SSF51735">
    <property type="entry name" value="NAD(P)-binding Rossmann-fold domains"/>
    <property type="match status" value="1"/>
</dbReference>
<keyword evidence="3 11" id="KW-0378">Hydrolase</keyword>
<dbReference type="RefSeq" id="WP_117451983.1">
    <property type="nucleotide sequence ID" value="NZ_CP060636.1"/>
</dbReference>
<feature type="binding site" evidence="8">
    <location>
        <position position="96"/>
    </location>
    <ligand>
        <name>substrate</name>
    </ligand>
</feature>
<keyword evidence="9" id="KW-0170">Cobalt</keyword>
<sequence>MNTLEKSSVVIAGGGSTYTPGIILMLLDHLDRFPLRKIKFYDNDEERQKVIADACELIIHKNHPEIEFLATCNPEEAFTDVDFVMAHIRVGKYKMRELDEKIPMKYGVVGQETCGPGGIAYGMRSIQGVLDLVDYMEKYSPNAWLLNYSNPAAIVAEAMRRLRPHSKILNICDMPISIENNMLEILGFEKRSDIVTKYYGLNHFGWWYDVRDKEGNDLMPKLKEYVKENGYLVQSDIDSAKQHGDNSWNETYKMAKDIYAIDPDTLPNTYLKYYLLPDTVVEHTDPNYTRANQVMDTREKEVFTACRQIVEKNEFRGDELSLDEHASYIVDLATALKFNTYARMLLIVENNGIIENFDKTAMVEVPCLVSSAGPEPLFVGTIPTFQKGMMEEQVAVEKLVVDAWMEGSYQKLWQAIALSKTVPSVTVAKQILDDLYEVNKAYWPELK</sequence>
<evidence type="ECO:0000256" key="9">
    <source>
        <dbReference type="PIRSR" id="PIRSR601088-3"/>
    </source>
</evidence>
<evidence type="ECO:0000256" key="11">
    <source>
        <dbReference type="RuleBase" id="RU361152"/>
    </source>
</evidence>
<evidence type="ECO:0000256" key="2">
    <source>
        <dbReference type="ARBA" id="ARBA00022723"/>
    </source>
</evidence>
<dbReference type="PANTHER" id="PTHR32092:SF14">
    <property type="entry name" value="MALTOSE-6'-PHOSPHATE GLUCOSIDASE"/>
    <property type="match status" value="1"/>
</dbReference>
<dbReference type="PROSITE" id="PS01324">
    <property type="entry name" value="GLYCOSYL_HYDROL_F4"/>
    <property type="match status" value="1"/>
</dbReference>
<reference evidence="13 14" key="1">
    <citation type="submission" date="2020-08" db="EMBL/GenBank/DDBJ databases">
        <authorList>
            <person name="Liu C."/>
            <person name="Sun Q."/>
        </authorList>
    </citation>
    <scope>NUCLEOTIDE SEQUENCE [LARGE SCALE GENOMIC DNA]</scope>
    <source>
        <strain evidence="13 14">NSJ-61</strain>
    </source>
</reference>
<dbReference type="InterPro" id="IPR015955">
    <property type="entry name" value="Lactate_DH/Glyco_Ohase_4_C"/>
</dbReference>
<dbReference type="GO" id="GO:0046872">
    <property type="term" value="F:metal ion binding"/>
    <property type="evidence" value="ECO:0007669"/>
    <property type="project" value="UniProtKB-KW"/>
</dbReference>
<evidence type="ECO:0000256" key="7">
    <source>
        <dbReference type="PIRSR" id="PIRSR601088-1"/>
    </source>
</evidence>
<dbReference type="CDD" id="cd05298">
    <property type="entry name" value="GH4_GlvA_pagL_like"/>
    <property type="match status" value="1"/>
</dbReference>
<protein>
    <submittedName>
        <fullName evidence="13">6-phospho-alpha-glucosidase</fullName>
    </submittedName>
</protein>
<dbReference type="Pfam" id="PF02056">
    <property type="entry name" value="Glyco_hydro_4"/>
    <property type="match status" value="1"/>
</dbReference>
<dbReference type="KEGG" id="ehn:H9Q80_07595"/>
<dbReference type="InterPro" id="IPR036291">
    <property type="entry name" value="NAD(P)-bd_dom_sf"/>
</dbReference>
<dbReference type="PRINTS" id="PR00732">
    <property type="entry name" value="GLHYDRLASE4"/>
</dbReference>
<dbReference type="PANTHER" id="PTHR32092">
    <property type="entry name" value="6-PHOSPHO-BETA-GLUCOSIDASE-RELATED"/>
    <property type="match status" value="1"/>
</dbReference>
<dbReference type="Gene3D" id="3.90.110.10">
    <property type="entry name" value="Lactate dehydrogenase/glycoside hydrolase, family 4, C-terminal"/>
    <property type="match status" value="1"/>
</dbReference>
<feature type="binding site" evidence="9">
    <location>
        <position position="172"/>
    </location>
    <ligand>
        <name>Mn(2+)</name>
        <dbReference type="ChEBI" id="CHEBI:29035"/>
    </ligand>
</feature>
<keyword evidence="5 9" id="KW-0464">Manganese</keyword>